<keyword evidence="2" id="KW-0830">Ubiquinone</keyword>
<evidence type="ECO:0000313" key="4">
    <source>
        <dbReference type="Proteomes" id="UP000236536"/>
    </source>
</evidence>
<reference evidence="1 4" key="3">
    <citation type="journal article" date="2017" name="Int. J. Syst. Evol. Microbiol.">
        <title>Adaptation of Surface-Associated Bacteria to the Open Ocean: A Genomically Distinct Subpopulation of Phaeobacter gallaeciensis Colonizes Pacific Mesozooplankton.</title>
        <authorList>
            <person name="Freese H.M."/>
            <person name="Methner A."/>
            <person name="Overmann J."/>
        </authorList>
    </citation>
    <scope>NUCLEOTIDE SEQUENCE [LARGE SCALE GENOMIC DNA]</scope>
    <source>
        <strain evidence="1 4">P66</strain>
    </source>
</reference>
<accession>A0A2I7K7W1</accession>
<dbReference type="GO" id="GO:0016491">
    <property type="term" value="F:oxidoreductase activity"/>
    <property type="evidence" value="ECO:0007669"/>
    <property type="project" value="UniProtKB-KW"/>
</dbReference>
<name>A0A2I7K7W1_9RHOB</name>
<reference evidence="2 3" key="1">
    <citation type="journal article" date="2017" name="Front. Microbiol.">
        <title>Phaeobacter piscinae sp. nov., a species of the Roseobacter group and potential aquaculture probiont.</title>
        <authorList>
            <person name="Sonnenschein E.C."/>
            <person name="Phippen C.B.W."/>
            <person name="Nielsen K.F."/>
            <person name="Mateiu R.V."/>
            <person name="Melchiorsen J."/>
            <person name="Gram L."/>
            <person name="Overmann J."/>
            <person name="Freese H.M."/>
        </authorList>
    </citation>
    <scope>NUCLEOTIDE SEQUENCE [LARGE SCALE GENOMIC DNA]</scope>
    <source>
        <strain evidence="2 3">P88</strain>
    </source>
</reference>
<keyword evidence="2" id="KW-0560">Oxidoreductase</keyword>
<reference evidence="3 4" key="2">
    <citation type="journal article" date="2017" name="Genome Biol. Evol.">
        <title>Trajectories and Drivers of Genome Evolution in Surface-Associated Marine Phaeobacter.</title>
        <authorList>
            <person name="Freese H.M."/>
            <person name="Sikorski J."/>
            <person name="Bunk B."/>
            <person name="Scheuner C."/>
            <person name="Meier-Kolthoff J.P."/>
            <person name="Sproer C."/>
            <person name="Gram L."/>
            <person name="Overmann J."/>
        </authorList>
    </citation>
    <scope>NUCLEOTIDE SEQUENCE [LARGE SCALE GENOMIC DNA]</scope>
    <source>
        <strain evidence="1 4">P66</strain>
        <strain evidence="2 3">P88</strain>
    </source>
</reference>
<dbReference type="Proteomes" id="UP000236447">
    <property type="component" value="Chromosome"/>
</dbReference>
<dbReference type="EC" id="1.6.99.3" evidence="2"/>
<dbReference type="InterPro" id="IPR007763">
    <property type="entry name" value="NDUFA12"/>
</dbReference>
<organism evidence="2 3">
    <name type="scientific">Phaeobacter inhibens</name>
    <dbReference type="NCBI Taxonomy" id="221822"/>
    <lineage>
        <taxon>Bacteria</taxon>
        <taxon>Pseudomonadati</taxon>
        <taxon>Pseudomonadota</taxon>
        <taxon>Alphaproteobacteria</taxon>
        <taxon>Rhodobacterales</taxon>
        <taxon>Roseobacteraceae</taxon>
        <taxon>Phaeobacter</taxon>
    </lineage>
</organism>
<evidence type="ECO:0000313" key="1">
    <source>
        <dbReference type="EMBL" id="AUQ94871.1"/>
    </source>
</evidence>
<dbReference type="PANTHER" id="PTHR12910:SF2">
    <property type="entry name" value="NADH DEHYDROGENASE [UBIQUINONE] 1 ALPHA SUBCOMPLEX SUBUNIT 12"/>
    <property type="match status" value="1"/>
</dbReference>
<sequence length="172" mass="19422">MGRNCGPFVQLSKKFCDNPHGRVRRVWTLAANCAISEAKFSEEPMGILNSLLRAVTWWNGSTLNTRIFTARKGLKVGEDDQGNVFYRNADDSKRWVMFNGEVEASRIGADWHGWLHRTFDEVPSEKPLAHKSWEKPHQENLTGTMLAYAPAGSIRAAGAPKERSDYEAWSPE</sequence>
<keyword evidence="4" id="KW-1185">Reference proteome</keyword>
<dbReference type="GO" id="GO:0006979">
    <property type="term" value="P:response to oxidative stress"/>
    <property type="evidence" value="ECO:0007669"/>
    <property type="project" value="TreeGrafter"/>
</dbReference>
<evidence type="ECO:0000313" key="3">
    <source>
        <dbReference type="Proteomes" id="UP000236447"/>
    </source>
</evidence>
<dbReference type="PANTHER" id="PTHR12910">
    <property type="entry name" value="NADH-UBIQUINONE OXIDOREDUCTASE SUBUNIT B17.2"/>
    <property type="match status" value="1"/>
</dbReference>
<proteinExistence type="predicted"/>
<dbReference type="GO" id="GO:0045271">
    <property type="term" value="C:respiratory chain complex I"/>
    <property type="evidence" value="ECO:0007669"/>
    <property type="project" value="InterPro"/>
</dbReference>
<dbReference type="Pfam" id="PF05071">
    <property type="entry name" value="NDUFA12"/>
    <property type="match status" value="1"/>
</dbReference>
<dbReference type="EMBL" id="CP010725">
    <property type="protein sequence ID" value="AUQ98698.1"/>
    <property type="molecule type" value="Genomic_DNA"/>
</dbReference>
<protein>
    <submittedName>
        <fullName evidence="2">NADH:ubiquinone oxidoreductase 17.2 kD subunit</fullName>
        <ecNumber evidence="2">1.6.99.3</ecNumber>
    </submittedName>
</protein>
<dbReference type="Proteomes" id="UP000236536">
    <property type="component" value="Chromosome"/>
</dbReference>
<dbReference type="NCBIfam" id="NF006040">
    <property type="entry name" value="PRK08183.1"/>
    <property type="match status" value="1"/>
</dbReference>
<dbReference type="EMBL" id="CP010705">
    <property type="protein sequence ID" value="AUQ94871.1"/>
    <property type="molecule type" value="Genomic_DNA"/>
</dbReference>
<dbReference type="AlphaFoldDB" id="A0A2I7K7W1"/>
<evidence type="ECO:0000313" key="2">
    <source>
        <dbReference type="EMBL" id="AUQ98698.1"/>
    </source>
</evidence>
<gene>
    <name evidence="1" type="ORF">PhaeoP66_02096</name>
    <name evidence="2" type="ORF">PhaeoP88_01317</name>
</gene>